<organism evidence="2 3">
    <name type="scientific">Streptomyces muensis</name>
    <dbReference type="NCBI Taxonomy" id="1077944"/>
    <lineage>
        <taxon>Bacteria</taxon>
        <taxon>Bacillati</taxon>
        <taxon>Actinomycetota</taxon>
        <taxon>Actinomycetes</taxon>
        <taxon>Kitasatosporales</taxon>
        <taxon>Streptomycetaceae</taxon>
        <taxon>Streptomyces</taxon>
    </lineage>
</organism>
<accession>A0A9X1Q2Y0</accession>
<keyword evidence="1" id="KW-0472">Membrane</keyword>
<protein>
    <submittedName>
        <fullName evidence="2">Uncharacterized protein</fullName>
    </submittedName>
</protein>
<keyword evidence="1" id="KW-0812">Transmembrane</keyword>
<dbReference type="RefSeq" id="WP_234766114.1">
    <property type="nucleotide sequence ID" value="NZ_JAKEIP010000162.1"/>
</dbReference>
<feature type="transmembrane region" description="Helical" evidence="1">
    <location>
        <begin position="108"/>
        <end position="129"/>
    </location>
</feature>
<evidence type="ECO:0000313" key="3">
    <source>
        <dbReference type="Proteomes" id="UP001139384"/>
    </source>
</evidence>
<gene>
    <name evidence="2" type="ORF">L0P92_29590</name>
</gene>
<evidence type="ECO:0000313" key="2">
    <source>
        <dbReference type="EMBL" id="MCF1597683.1"/>
    </source>
</evidence>
<dbReference type="Proteomes" id="UP001139384">
    <property type="component" value="Unassembled WGS sequence"/>
</dbReference>
<keyword evidence="1" id="KW-1133">Transmembrane helix</keyword>
<proteinExistence type="predicted"/>
<comment type="caution">
    <text evidence="2">The sequence shown here is derived from an EMBL/GenBank/DDBJ whole genome shotgun (WGS) entry which is preliminary data.</text>
</comment>
<sequence>MSTGRWDDDEDTPWHMRASAEDEGRVYQAGGDQHITEYHFHGSSPGIDADDDEDGDDDWGYYETEGSSWGGIWESLLSFLVALAPLLPLAIAGASTRSVWTDESDPSTWWAVLYSLGAVIVGAIGLIFLRERLSYRSGLIDTVSWLYAPVSIAVFVYYVVRDPAELQLKFIGDIGLELAHKLGPL</sequence>
<evidence type="ECO:0000256" key="1">
    <source>
        <dbReference type="SAM" id="Phobius"/>
    </source>
</evidence>
<keyword evidence="3" id="KW-1185">Reference proteome</keyword>
<reference evidence="2" key="1">
    <citation type="submission" date="2022-01" db="EMBL/GenBank/DDBJ databases">
        <title>Draft Genome Sequences of Seven Type Strains of the Genus Streptomyces.</title>
        <authorList>
            <person name="Aziz S."/>
            <person name="Coretto E."/>
            <person name="Chronakova A."/>
            <person name="Sproer C."/>
            <person name="Huber K."/>
            <person name="Nouioui I."/>
            <person name="Gross H."/>
        </authorList>
    </citation>
    <scope>NUCLEOTIDE SEQUENCE</scope>
    <source>
        <strain evidence="2">DSM 103493</strain>
    </source>
</reference>
<dbReference type="EMBL" id="JAKEIP010000162">
    <property type="protein sequence ID" value="MCF1597683.1"/>
    <property type="molecule type" value="Genomic_DNA"/>
</dbReference>
<feature type="transmembrane region" description="Helical" evidence="1">
    <location>
        <begin position="138"/>
        <end position="160"/>
    </location>
</feature>
<feature type="transmembrane region" description="Helical" evidence="1">
    <location>
        <begin position="76"/>
        <end position="96"/>
    </location>
</feature>
<dbReference type="AlphaFoldDB" id="A0A9X1Q2Y0"/>
<name>A0A9X1Q2Y0_STRM4</name>